<feature type="transmembrane region" description="Helical" evidence="13">
    <location>
        <begin position="67"/>
        <end position="88"/>
    </location>
</feature>
<sequence length="451" mass="48809">MENLKEKQNLKNMTEGRPFSLLLLFSLPLMVGNLFQQLYTVVDAAIVGKVLGVDALAALGAVEWLNWLILGVMQGLAQGFSIFMAQKYGAGQEADLRKAVAASVILSAAAALFLTLAGQGTADYVLTLLNTPEEIKPVSMEYLRVLFGGIPIVMGYNLAASVLRALGDGKTPLLAMVVAAVTNVVLDLVFVMGTEMGVMGAALATVIAQFLSVVYCVLHIRKIRILRLTREDFYMKKELNLRLLYLGMPMAFQNIVISVGGMIVQTVVNGFGVIFIAGFTATNKLYGLLETAATSYGYAITTYTGQNVGAGKYSRISRGMRAGILISMVTSLMIAALMLIFGKWILSCFITAEGQEGIGALKVAYRYLAIMSVFLPILYILHVTRSCIQGMGNTVLPMVSGLAEFFMRTGTALLFTLLLGSDGIFFAEILAWLGADLILVPGYFWMRRNLG</sequence>
<evidence type="ECO:0000256" key="6">
    <source>
        <dbReference type="ARBA" id="ARBA00022449"/>
    </source>
</evidence>
<reference evidence="14" key="2">
    <citation type="journal article" date="2021" name="PeerJ">
        <title>Extensive microbial diversity within the chicken gut microbiome revealed by metagenomics and culture.</title>
        <authorList>
            <person name="Gilroy R."/>
            <person name="Ravi A."/>
            <person name="Getino M."/>
            <person name="Pursley I."/>
            <person name="Horton D.L."/>
            <person name="Alikhan N.F."/>
            <person name="Baker D."/>
            <person name="Gharbi K."/>
            <person name="Hall N."/>
            <person name="Watson M."/>
            <person name="Adriaenssens E.M."/>
            <person name="Foster-Nyarko E."/>
            <person name="Jarju S."/>
            <person name="Secka A."/>
            <person name="Antonio M."/>
            <person name="Oren A."/>
            <person name="Chaudhuri R.R."/>
            <person name="La Ragione R."/>
            <person name="Hildebrand F."/>
            <person name="Pallen M.J."/>
        </authorList>
    </citation>
    <scope>NUCLEOTIDE SEQUENCE</scope>
    <source>
        <strain evidence="14">ChiSjej4B22-8148</strain>
    </source>
</reference>
<evidence type="ECO:0000256" key="13">
    <source>
        <dbReference type="SAM" id="Phobius"/>
    </source>
</evidence>
<feature type="transmembrane region" description="Helical" evidence="13">
    <location>
        <begin position="100"/>
        <end position="122"/>
    </location>
</feature>
<feature type="transmembrane region" description="Helical" evidence="13">
    <location>
        <begin position="198"/>
        <end position="218"/>
    </location>
</feature>
<dbReference type="Proteomes" id="UP000886757">
    <property type="component" value="Unassembled WGS sequence"/>
</dbReference>
<dbReference type="InterPro" id="IPR048279">
    <property type="entry name" value="MdtK-like"/>
</dbReference>
<dbReference type="CDD" id="cd13138">
    <property type="entry name" value="MATE_yoeA_like"/>
    <property type="match status" value="1"/>
</dbReference>
<feature type="transmembrane region" description="Helical" evidence="13">
    <location>
        <begin position="239"/>
        <end position="257"/>
    </location>
</feature>
<feature type="transmembrane region" description="Helical" evidence="13">
    <location>
        <begin position="263"/>
        <end position="281"/>
    </location>
</feature>
<feature type="transmembrane region" description="Helical" evidence="13">
    <location>
        <begin position="322"/>
        <end position="345"/>
    </location>
</feature>
<dbReference type="PIRSF" id="PIRSF006603">
    <property type="entry name" value="DinF"/>
    <property type="match status" value="1"/>
</dbReference>
<evidence type="ECO:0000256" key="5">
    <source>
        <dbReference type="ARBA" id="ARBA00022448"/>
    </source>
</evidence>
<evidence type="ECO:0000313" key="15">
    <source>
        <dbReference type="Proteomes" id="UP000886757"/>
    </source>
</evidence>
<keyword evidence="5" id="KW-0813">Transport</keyword>
<keyword evidence="8 13" id="KW-0812">Transmembrane</keyword>
<evidence type="ECO:0000256" key="11">
    <source>
        <dbReference type="ARBA" id="ARBA00023136"/>
    </source>
</evidence>
<dbReference type="GO" id="GO:0005886">
    <property type="term" value="C:plasma membrane"/>
    <property type="evidence" value="ECO:0007669"/>
    <property type="project" value="UniProtKB-SubCell"/>
</dbReference>
<dbReference type="EMBL" id="DVGK01000068">
    <property type="protein sequence ID" value="HIR13441.1"/>
    <property type="molecule type" value="Genomic_DNA"/>
</dbReference>
<feature type="transmembrane region" description="Helical" evidence="13">
    <location>
        <begin position="395"/>
        <end position="418"/>
    </location>
</feature>
<evidence type="ECO:0000256" key="3">
    <source>
        <dbReference type="ARBA" id="ARBA00010199"/>
    </source>
</evidence>
<comment type="subcellular location">
    <subcellularLocation>
        <location evidence="2">Cell membrane</location>
        <topology evidence="2">Multi-pass membrane protein</topology>
    </subcellularLocation>
</comment>
<dbReference type="PANTHER" id="PTHR43298">
    <property type="entry name" value="MULTIDRUG RESISTANCE PROTEIN NORM-RELATED"/>
    <property type="match status" value="1"/>
</dbReference>
<organism evidence="14 15">
    <name type="scientific">Candidatus Choladousia intestinavium</name>
    <dbReference type="NCBI Taxonomy" id="2840727"/>
    <lineage>
        <taxon>Bacteria</taxon>
        <taxon>Bacillati</taxon>
        <taxon>Bacillota</taxon>
        <taxon>Clostridia</taxon>
        <taxon>Lachnospirales</taxon>
        <taxon>Lachnospiraceae</taxon>
        <taxon>Lachnospiraceae incertae sedis</taxon>
        <taxon>Candidatus Choladousia</taxon>
    </lineage>
</organism>
<dbReference type="Pfam" id="PF01554">
    <property type="entry name" value="MatE"/>
    <property type="match status" value="2"/>
</dbReference>
<proteinExistence type="inferred from homology"/>
<evidence type="ECO:0000256" key="12">
    <source>
        <dbReference type="ARBA" id="ARBA00031636"/>
    </source>
</evidence>
<evidence type="ECO:0000256" key="9">
    <source>
        <dbReference type="ARBA" id="ARBA00022989"/>
    </source>
</evidence>
<protein>
    <recommendedName>
        <fullName evidence="4">Probable multidrug resistance protein NorM</fullName>
    </recommendedName>
    <alternativeName>
        <fullName evidence="12">Multidrug-efflux transporter</fullName>
    </alternativeName>
</protein>
<feature type="transmembrane region" description="Helical" evidence="13">
    <location>
        <begin position="173"/>
        <end position="192"/>
    </location>
</feature>
<keyword evidence="9 13" id="KW-1133">Transmembrane helix</keyword>
<keyword evidence="6" id="KW-0050">Antiport</keyword>
<keyword evidence="10" id="KW-0406">Ion transport</keyword>
<feature type="transmembrane region" description="Helical" evidence="13">
    <location>
        <begin position="21"/>
        <end position="47"/>
    </location>
</feature>
<dbReference type="InterPro" id="IPR050222">
    <property type="entry name" value="MATE_MdtK"/>
</dbReference>
<dbReference type="PANTHER" id="PTHR43298:SF2">
    <property type="entry name" value="FMN_FAD EXPORTER YEEO-RELATED"/>
    <property type="match status" value="1"/>
</dbReference>
<dbReference type="AlphaFoldDB" id="A0A9D1D927"/>
<gene>
    <name evidence="14" type="ORF">IAB31_05920</name>
</gene>
<dbReference type="GO" id="GO:0042910">
    <property type="term" value="F:xenobiotic transmembrane transporter activity"/>
    <property type="evidence" value="ECO:0007669"/>
    <property type="project" value="InterPro"/>
</dbReference>
<comment type="similarity">
    <text evidence="3">Belongs to the multi antimicrobial extrusion (MATE) (TC 2.A.66.1) family.</text>
</comment>
<feature type="transmembrane region" description="Helical" evidence="13">
    <location>
        <begin position="365"/>
        <end position="383"/>
    </location>
</feature>
<feature type="transmembrane region" description="Helical" evidence="13">
    <location>
        <begin position="142"/>
        <end position="166"/>
    </location>
</feature>
<reference evidence="14" key="1">
    <citation type="submission" date="2020-10" db="EMBL/GenBank/DDBJ databases">
        <authorList>
            <person name="Gilroy R."/>
        </authorList>
    </citation>
    <scope>NUCLEOTIDE SEQUENCE</scope>
    <source>
        <strain evidence="14">ChiSjej4B22-8148</strain>
    </source>
</reference>
<dbReference type="NCBIfam" id="TIGR00797">
    <property type="entry name" value="matE"/>
    <property type="match status" value="1"/>
</dbReference>
<dbReference type="InterPro" id="IPR002528">
    <property type="entry name" value="MATE_fam"/>
</dbReference>
<keyword evidence="11 13" id="KW-0472">Membrane</keyword>
<dbReference type="GO" id="GO:0015297">
    <property type="term" value="F:antiporter activity"/>
    <property type="evidence" value="ECO:0007669"/>
    <property type="project" value="UniProtKB-KW"/>
</dbReference>
<comment type="function">
    <text evidence="1">Multidrug efflux pump.</text>
</comment>
<evidence type="ECO:0000256" key="2">
    <source>
        <dbReference type="ARBA" id="ARBA00004651"/>
    </source>
</evidence>
<evidence type="ECO:0000256" key="7">
    <source>
        <dbReference type="ARBA" id="ARBA00022475"/>
    </source>
</evidence>
<dbReference type="GO" id="GO:0006811">
    <property type="term" value="P:monoatomic ion transport"/>
    <property type="evidence" value="ECO:0007669"/>
    <property type="project" value="UniProtKB-KW"/>
</dbReference>
<comment type="caution">
    <text evidence="14">The sequence shown here is derived from an EMBL/GenBank/DDBJ whole genome shotgun (WGS) entry which is preliminary data.</text>
</comment>
<accession>A0A9D1D927</accession>
<evidence type="ECO:0000313" key="14">
    <source>
        <dbReference type="EMBL" id="HIR13441.1"/>
    </source>
</evidence>
<evidence type="ECO:0000256" key="8">
    <source>
        <dbReference type="ARBA" id="ARBA00022692"/>
    </source>
</evidence>
<evidence type="ECO:0000256" key="1">
    <source>
        <dbReference type="ARBA" id="ARBA00003408"/>
    </source>
</evidence>
<feature type="transmembrane region" description="Helical" evidence="13">
    <location>
        <begin position="424"/>
        <end position="446"/>
    </location>
</feature>
<name>A0A9D1D927_9FIRM</name>
<evidence type="ECO:0000256" key="10">
    <source>
        <dbReference type="ARBA" id="ARBA00023065"/>
    </source>
</evidence>
<evidence type="ECO:0000256" key="4">
    <source>
        <dbReference type="ARBA" id="ARBA00020268"/>
    </source>
</evidence>
<keyword evidence="7" id="KW-1003">Cell membrane</keyword>